<keyword evidence="1" id="KW-1133">Transmembrane helix</keyword>
<dbReference type="EMBL" id="ADBJ01000043">
    <property type="protein sequence ID" value="EFA77329.1"/>
    <property type="molecule type" value="Genomic_DNA"/>
</dbReference>
<dbReference type="Proteomes" id="UP000001396">
    <property type="component" value="Unassembled WGS sequence"/>
</dbReference>
<feature type="transmembrane region" description="Helical" evidence="1">
    <location>
        <begin position="228"/>
        <end position="249"/>
    </location>
</feature>
<dbReference type="OMA" id="FIIYRDR"/>
<dbReference type="AlphaFoldDB" id="D3BMW7"/>
<feature type="transmembrane region" description="Helical" evidence="1">
    <location>
        <begin position="28"/>
        <end position="48"/>
    </location>
</feature>
<keyword evidence="3" id="KW-1185">Reference proteome</keyword>
<accession>D3BMW7</accession>
<feature type="transmembrane region" description="Helical" evidence="1">
    <location>
        <begin position="153"/>
        <end position="180"/>
    </location>
</feature>
<dbReference type="RefSeq" id="XP_020429458.1">
    <property type="nucleotide sequence ID" value="XM_020583271.1"/>
</dbReference>
<dbReference type="GeneID" id="31368007"/>
<comment type="caution">
    <text evidence="2">The sequence shown here is derived from an EMBL/GenBank/DDBJ whole genome shotgun (WGS) entry which is preliminary data.</text>
</comment>
<name>D3BMW7_HETP5</name>
<feature type="transmembrane region" description="Helical" evidence="1">
    <location>
        <begin position="54"/>
        <end position="74"/>
    </location>
</feature>
<proteinExistence type="predicted"/>
<keyword evidence="1" id="KW-0472">Membrane</keyword>
<evidence type="ECO:0000313" key="3">
    <source>
        <dbReference type="Proteomes" id="UP000001396"/>
    </source>
</evidence>
<organism evidence="2 3">
    <name type="scientific">Heterostelium pallidum (strain ATCC 26659 / Pp 5 / PN500)</name>
    <name type="common">Cellular slime mold</name>
    <name type="synonym">Polysphondylium pallidum</name>
    <dbReference type="NCBI Taxonomy" id="670386"/>
    <lineage>
        <taxon>Eukaryota</taxon>
        <taxon>Amoebozoa</taxon>
        <taxon>Evosea</taxon>
        <taxon>Eumycetozoa</taxon>
        <taxon>Dictyostelia</taxon>
        <taxon>Acytosteliales</taxon>
        <taxon>Acytosteliaceae</taxon>
        <taxon>Heterostelium</taxon>
    </lineage>
</organism>
<feature type="transmembrane region" description="Helical" evidence="1">
    <location>
        <begin position="112"/>
        <end position="132"/>
    </location>
</feature>
<reference evidence="2 3" key="1">
    <citation type="journal article" date="2011" name="Genome Res.">
        <title>Phylogeny-wide analysis of social amoeba genomes highlights ancient origins for complex intercellular communication.</title>
        <authorList>
            <person name="Heidel A.J."/>
            <person name="Lawal H.M."/>
            <person name="Felder M."/>
            <person name="Schilde C."/>
            <person name="Helps N.R."/>
            <person name="Tunggal B."/>
            <person name="Rivero F."/>
            <person name="John U."/>
            <person name="Schleicher M."/>
            <person name="Eichinger L."/>
            <person name="Platzer M."/>
            <person name="Noegel A.A."/>
            <person name="Schaap P."/>
            <person name="Gloeckner G."/>
        </authorList>
    </citation>
    <scope>NUCLEOTIDE SEQUENCE [LARGE SCALE GENOMIC DNA]</scope>
    <source>
        <strain evidence="3">ATCC 26659 / Pp 5 / PN500</strain>
    </source>
</reference>
<gene>
    <name evidence="2" type="ORF">PPL_12540</name>
</gene>
<dbReference type="PANTHER" id="PTHR39299">
    <property type="entry name" value="TRANSMEMBRANE PROTEIN"/>
    <property type="match status" value="1"/>
</dbReference>
<keyword evidence="1" id="KW-0812">Transmembrane</keyword>
<evidence type="ECO:0000313" key="2">
    <source>
        <dbReference type="EMBL" id="EFA77329.1"/>
    </source>
</evidence>
<dbReference type="PANTHER" id="PTHR39299:SF1">
    <property type="entry name" value="TRANSMEMBRANE PROTEIN"/>
    <property type="match status" value="1"/>
</dbReference>
<sequence length="269" mass="32158">MDEEPQNIIIDIFPREARFYDVSTVGRVFVFVILFELLEVLTMLFMTITSWSNYILLYLYVSAFLLYFAINSVLNENKYQLFSFILVNTVVSFIEIYQYFISENLLEIYPLIRIISNFIFIPLNITLGYFTFKQFGWRLYRKIGTNIELRRYYKLYQIFLSFLKLDIFFSGLTFGCYSLFFVEHNYEHYIEENKALMFIFIGMSWLTSTYTGYKIYSIIGEMIVKIEPYNLGIPITIFSIVSVIIRILVDYYSIRVYRNFDRGLKVGAF</sequence>
<evidence type="ECO:0000256" key="1">
    <source>
        <dbReference type="SAM" id="Phobius"/>
    </source>
</evidence>
<protein>
    <submittedName>
        <fullName evidence="2">Uncharacterized protein</fullName>
    </submittedName>
</protein>
<feature type="transmembrane region" description="Helical" evidence="1">
    <location>
        <begin position="81"/>
        <end position="100"/>
    </location>
</feature>
<feature type="transmembrane region" description="Helical" evidence="1">
    <location>
        <begin position="195"/>
        <end position="216"/>
    </location>
</feature>
<dbReference type="InParanoid" id="D3BMW7"/>